<feature type="transmembrane region" description="Helical" evidence="1">
    <location>
        <begin position="26"/>
        <end position="44"/>
    </location>
</feature>
<dbReference type="Proteomes" id="UP000177682">
    <property type="component" value="Unassembled WGS sequence"/>
</dbReference>
<evidence type="ECO:0000313" key="3">
    <source>
        <dbReference type="Proteomes" id="UP000177682"/>
    </source>
</evidence>
<sequence length="235" mass="26892">MFTRIFSITLAVLLFLLLFGTSRFPLFFGLSTLVLIIAAFVFNYKRLNFSWPHLLLPITYLTAVAVIAGLITDSSFRTVFLVAASAVFYVLEIRLGRESHLLQNLFLLSVFGIYLGLFAMEFYLRVPIYWLLPLVFAVSYLFAIQGFAGFTLPAKKYFHLLTALITTEAAWGLTFWPTHFFVNALVLFCLFYILWLFAFSAFFGKLSRAKIYWQLALVAIVLIVTLSTAAWRPLR</sequence>
<reference evidence="2 3" key="1">
    <citation type="journal article" date="2016" name="Nat. Commun.">
        <title>Thousands of microbial genomes shed light on interconnected biogeochemical processes in an aquifer system.</title>
        <authorList>
            <person name="Anantharaman K."/>
            <person name="Brown C.T."/>
            <person name="Hug L.A."/>
            <person name="Sharon I."/>
            <person name="Castelle C.J."/>
            <person name="Probst A.J."/>
            <person name="Thomas B.C."/>
            <person name="Singh A."/>
            <person name="Wilkins M.J."/>
            <person name="Karaoz U."/>
            <person name="Brodie E.L."/>
            <person name="Williams K.H."/>
            <person name="Hubbard S.S."/>
            <person name="Banfield J.F."/>
        </authorList>
    </citation>
    <scope>NUCLEOTIDE SEQUENCE [LARGE SCALE GENOMIC DNA]</scope>
</reference>
<accession>A0A1F5PL21</accession>
<evidence type="ECO:0000313" key="2">
    <source>
        <dbReference type="EMBL" id="OGE90633.1"/>
    </source>
</evidence>
<feature type="transmembrane region" description="Helical" evidence="1">
    <location>
        <begin position="130"/>
        <end position="150"/>
    </location>
</feature>
<comment type="caution">
    <text evidence="2">The sequence shown here is derived from an EMBL/GenBank/DDBJ whole genome shotgun (WGS) entry which is preliminary data.</text>
</comment>
<feature type="transmembrane region" description="Helical" evidence="1">
    <location>
        <begin position="157"/>
        <end position="174"/>
    </location>
</feature>
<gene>
    <name evidence="2" type="ORF">A3E29_00670</name>
</gene>
<feature type="transmembrane region" description="Helical" evidence="1">
    <location>
        <begin position="5"/>
        <end position="20"/>
    </location>
</feature>
<dbReference type="EMBL" id="MFEY01000004">
    <property type="protein sequence ID" value="OGE90633.1"/>
    <property type="molecule type" value="Genomic_DNA"/>
</dbReference>
<feature type="transmembrane region" description="Helical" evidence="1">
    <location>
        <begin position="180"/>
        <end position="204"/>
    </location>
</feature>
<name>A0A1F5PL21_9BACT</name>
<feature type="transmembrane region" description="Helical" evidence="1">
    <location>
        <begin position="76"/>
        <end position="93"/>
    </location>
</feature>
<keyword evidence="1" id="KW-0812">Transmembrane</keyword>
<feature type="transmembrane region" description="Helical" evidence="1">
    <location>
        <begin position="51"/>
        <end position="70"/>
    </location>
</feature>
<feature type="transmembrane region" description="Helical" evidence="1">
    <location>
        <begin position="105"/>
        <end position="124"/>
    </location>
</feature>
<protein>
    <submittedName>
        <fullName evidence="2">Uncharacterized protein</fullName>
    </submittedName>
</protein>
<keyword evidence="1" id="KW-1133">Transmembrane helix</keyword>
<evidence type="ECO:0000256" key="1">
    <source>
        <dbReference type="SAM" id="Phobius"/>
    </source>
</evidence>
<dbReference type="AlphaFoldDB" id="A0A1F5PL21"/>
<keyword evidence="1" id="KW-0472">Membrane</keyword>
<feature type="transmembrane region" description="Helical" evidence="1">
    <location>
        <begin position="211"/>
        <end position="231"/>
    </location>
</feature>
<organism evidence="2 3">
    <name type="scientific">Candidatus Doudnabacteria bacterium RIFCSPHIGHO2_12_FULL_48_16</name>
    <dbReference type="NCBI Taxonomy" id="1817838"/>
    <lineage>
        <taxon>Bacteria</taxon>
        <taxon>Candidatus Doudnaibacteriota</taxon>
    </lineage>
</organism>
<proteinExistence type="predicted"/>